<organism evidence="2 3">
    <name type="scientific">Stylophora pistillata</name>
    <name type="common">Smooth cauliflower coral</name>
    <dbReference type="NCBI Taxonomy" id="50429"/>
    <lineage>
        <taxon>Eukaryota</taxon>
        <taxon>Metazoa</taxon>
        <taxon>Cnidaria</taxon>
        <taxon>Anthozoa</taxon>
        <taxon>Hexacorallia</taxon>
        <taxon>Scleractinia</taxon>
        <taxon>Astrocoeniina</taxon>
        <taxon>Pocilloporidae</taxon>
        <taxon>Stylophora</taxon>
    </lineage>
</organism>
<evidence type="ECO:0000313" key="3">
    <source>
        <dbReference type="Proteomes" id="UP000225706"/>
    </source>
</evidence>
<comment type="caution">
    <text evidence="2">The sequence shown here is derived from an EMBL/GenBank/DDBJ whole genome shotgun (WGS) entry which is preliminary data.</text>
</comment>
<name>A0A2B4R3Y4_STYPI</name>
<feature type="region of interest" description="Disordered" evidence="1">
    <location>
        <begin position="181"/>
        <end position="201"/>
    </location>
</feature>
<keyword evidence="3" id="KW-1185">Reference proteome</keyword>
<proteinExistence type="predicted"/>
<reference evidence="3" key="1">
    <citation type="journal article" date="2017" name="bioRxiv">
        <title>Comparative analysis of the genomes of Stylophora pistillata and Acropora digitifera provides evidence for extensive differences between species of corals.</title>
        <authorList>
            <person name="Voolstra C.R."/>
            <person name="Li Y."/>
            <person name="Liew Y.J."/>
            <person name="Baumgarten S."/>
            <person name="Zoccola D."/>
            <person name="Flot J.-F."/>
            <person name="Tambutte S."/>
            <person name="Allemand D."/>
            <person name="Aranda M."/>
        </authorList>
    </citation>
    <scope>NUCLEOTIDE SEQUENCE [LARGE SCALE GENOMIC DNA]</scope>
</reference>
<dbReference type="AlphaFoldDB" id="A0A2B4R3Y4"/>
<dbReference type="EMBL" id="LSMT01003168">
    <property type="protein sequence ID" value="PFX11220.1"/>
    <property type="molecule type" value="Genomic_DNA"/>
</dbReference>
<accession>A0A2B4R3Y4</accession>
<sequence>MPGANHFYEGQLNPLMGHVCDHLENHIGGLLKSSSGAALTSQTGLTVIVLFACMPLAQASDDELEILDDEVEVALPTPTESFLALVDEVAGDREAYDRIMSTTLEDDNYSFEFNNKNGYLEGAYHTGFGEREDFVTLTGVPTIVDHGDHLAVTWTRVFREVETPMLFNFIYRSLVVEDDSDDGEDLDIVEPVVDDHEDLDD</sequence>
<evidence type="ECO:0000313" key="2">
    <source>
        <dbReference type="EMBL" id="PFX11220.1"/>
    </source>
</evidence>
<dbReference type="Proteomes" id="UP000225706">
    <property type="component" value="Unassembled WGS sequence"/>
</dbReference>
<evidence type="ECO:0000256" key="1">
    <source>
        <dbReference type="SAM" id="MobiDB-lite"/>
    </source>
</evidence>
<protein>
    <submittedName>
        <fullName evidence="2">Uncharacterized protein</fullName>
    </submittedName>
</protein>
<gene>
    <name evidence="2" type="ORF">AWC38_SpisGene25187</name>
</gene>